<keyword evidence="9" id="KW-1185">Reference proteome</keyword>
<dbReference type="EMBL" id="JBHSPW010000003">
    <property type="protein sequence ID" value="MFC5893141.1"/>
    <property type="molecule type" value="Genomic_DNA"/>
</dbReference>
<name>A0ABW1FG40_9ACTN</name>
<feature type="transmembrane region" description="Helical" evidence="6">
    <location>
        <begin position="20"/>
        <end position="43"/>
    </location>
</feature>
<dbReference type="Pfam" id="PF13396">
    <property type="entry name" value="PLDc_N"/>
    <property type="match status" value="1"/>
</dbReference>
<evidence type="ECO:0000256" key="6">
    <source>
        <dbReference type="SAM" id="Phobius"/>
    </source>
</evidence>
<dbReference type="RefSeq" id="WP_345086606.1">
    <property type="nucleotide sequence ID" value="NZ_BAAAWG010000010.1"/>
</dbReference>
<comment type="caution">
    <text evidence="8">The sequence shown here is derived from an EMBL/GenBank/DDBJ whole genome shotgun (WGS) entry which is preliminary data.</text>
</comment>
<keyword evidence="5 6" id="KW-0472">Membrane</keyword>
<evidence type="ECO:0000313" key="8">
    <source>
        <dbReference type="EMBL" id="MFC5893141.1"/>
    </source>
</evidence>
<feature type="domain" description="Cardiolipin synthase N-terminal" evidence="7">
    <location>
        <begin position="35"/>
        <end position="77"/>
    </location>
</feature>
<proteinExistence type="predicted"/>
<accession>A0ABW1FG40</accession>
<keyword evidence="2" id="KW-1003">Cell membrane</keyword>
<gene>
    <name evidence="8" type="ORF">ACFP3M_09970</name>
</gene>
<evidence type="ECO:0000256" key="5">
    <source>
        <dbReference type="ARBA" id="ARBA00023136"/>
    </source>
</evidence>
<dbReference type="InterPro" id="IPR027379">
    <property type="entry name" value="CLS_N"/>
</dbReference>
<comment type="subcellular location">
    <subcellularLocation>
        <location evidence="1">Cell membrane</location>
        <topology evidence="1">Multi-pass membrane protein</topology>
    </subcellularLocation>
</comment>
<keyword evidence="4 6" id="KW-1133">Transmembrane helix</keyword>
<evidence type="ECO:0000256" key="3">
    <source>
        <dbReference type="ARBA" id="ARBA00022692"/>
    </source>
</evidence>
<reference evidence="9" key="1">
    <citation type="journal article" date="2019" name="Int. J. Syst. Evol. Microbiol.">
        <title>The Global Catalogue of Microorganisms (GCM) 10K type strain sequencing project: providing services to taxonomists for standard genome sequencing and annotation.</title>
        <authorList>
            <consortium name="The Broad Institute Genomics Platform"/>
            <consortium name="The Broad Institute Genome Sequencing Center for Infectious Disease"/>
            <person name="Wu L."/>
            <person name="Ma J."/>
        </authorList>
    </citation>
    <scope>NUCLEOTIDE SEQUENCE [LARGE SCALE GENOMIC DNA]</scope>
    <source>
        <strain evidence="9">CGMCC 1.15809</strain>
    </source>
</reference>
<evidence type="ECO:0000256" key="2">
    <source>
        <dbReference type="ARBA" id="ARBA00022475"/>
    </source>
</evidence>
<feature type="transmembrane region" description="Helical" evidence="6">
    <location>
        <begin position="55"/>
        <end position="75"/>
    </location>
</feature>
<protein>
    <submittedName>
        <fullName evidence="8">PLD nuclease N-terminal domain-containing protein</fullName>
    </submittedName>
</protein>
<keyword evidence="3 6" id="KW-0812">Transmembrane</keyword>
<evidence type="ECO:0000313" key="9">
    <source>
        <dbReference type="Proteomes" id="UP001596241"/>
    </source>
</evidence>
<evidence type="ECO:0000259" key="7">
    <source>
        <dbReference type="Pfam" id="PF13396"/>
    </source>
</evidence>
<evidence type="ECO:0000256" key="4">
    <source>
        <dbReference type="ARBA" id="ARBA00022989"/>
    </source>
</evidence>
<evidence type="ECO:0000256" key="1">
    <source>
        <dbReference type="ARBA" id="ARBA00004651"/>
    </source>
</evidence>
<dbReference type="Proteomes" id="UP001596241">
    <property type="component" value="Unassembled WGS sequence"/>
</dbReference>
<sequence length="86" mass="9154">MGVVLAGQQVLGLSESVLGYGGIAVMAAVVLAFVVLFIGALVSILKARMDAGMKLVWVVFAFIAPFLGSLLWFLIGRRSLPAYRRA</sequence>
<organism evidence="8 9">
    <name type="scientific">Streptomyces ramulosus</name>
    <dbReference type="NCBI Taxonomy" id="47762"/>
    <lineage>
        <taxon>Bacteria</taxon>
        <taxon>Bacillati</taxon>
        <taxon>Actinomycetota</taxon>
        <taxon>Actinomycetes</taxon>
        <taxon>Kitasatosporales</taxon>
        <taxon>Streptomycetaceae</taxon>
        <taxon>Streptomyces</taxon>
    </lineage>
</organism>